<name>A0A161WGH2_COLIC</name>
<protein>
    <submittedName>
        <fullName evidence="1">Extracellular dioxygenase</fullName>
    </submittedName>
</protein>
<evidence type="ECO:0000313" key="1">
    <source>
        <dbReference type="EMBL" id="KZL83588.1"/>
    </source>
</evidence>
<keyword evidence="1" id="KW-0560">Oxidoreductase</keyword>
<dbReference type="GO" id="GO:0005506">
    <property type="term" value="F:iron ion binding"/>
    <property type="evidence" value="ECO:0007669"/>
    <property type="project" value="InterPro"/>
</dbReference>
<reference evidence="1 2" key="1">
    <citation type="submission" date="2015-06" db="EMBL/GenBank/DDBJ databases">
        <title>Survival trade-offs in plant roots during colonization by closely related pathogenic and mutualistic fungi.</title>
        <authorList>
            <person name="Hacquard S."/>
            <person name="Kracher B."/>
            <person name="Hiruma K."/>
            <person name="Weinman A."/>
            <person name="Muench P."/>
            <person name="Garrido Oter R."/>
            <person name="Ver Loren van Themaat E."/>
            <person name="Dallerey J.-F."/>
            <person name="Damm U."/>
            <person name="Henrissat B."/>
            <person name="Lespinet O."/>
            <person name="Thon M."/>
            <person name="Kemen E."/>
            <person name="McHardy A.C."/>
            <person name="Schulze-Lefert P."/>
            <person name="O'Connell R.J."/>
        </authorList>
    </citation>
    <scope>NUCLEOTIDE SEQUENCE [LARGE SCALE GENOMIC DNA]</scope>
    <source>
        <strain evidence="1 2">MAFF 238704</strain>
    </source>
</reference>
<keyword evidence="1" id="KW-0223">Dioxygenase</keyword>
<dbReference type="PANTHER" id="PTHR34315:SF1">
    <property type="entry name" value="INTRADIOL RING-CLEAVAGE DIOXYGENASES DOMAIN-CONTAINING PROTEIN-RELATED"/>
    <property type="match status" value="1"/>
</dbReference>
<dbReference type="GO" id="GO:0016702">
    <property type="term" value="F:oxidoreductase activity, acting on single donors with incorporation of molecular oxygen, incorporation of two atoms of oxygen"/>
    <property type="evidence" value="ECO:0007669"/>
    <property type="project" value="InterPro"/>
</dbReference>
<dbReference type="EMBL" id="LFIW01001090">
    <property type="protein sequence ID" value="KZL83588.1"/>
    <property type="molecule type" value="Genomic_DNA"/>
</dbReference>
<comment type="caution">
    <text evidence="1">The sequence shown here is derived from an EMBL/GenBank/DDBJ whole genome shotgun (WGS) entry which is preliminary data.</text>
</comment>
<dbReference type="Proteomes" id="UP000076584">
    <property type="component" value="Unassembled WGS sequence"/>
</dbReference>
<proteinExistence type="predicted"/>
<keyword evidence="2" id="KW-1185">Reference proteome</keyword>
<dbReference type="PANTHER" id="PTHR34315">
    <property type="match status" value="1"/>
</dbReference>
<gene>
    <name evidence="1" type="ORF">CI238_06003</name>
</gene>
<evidence type="ECO:0000313" key="2">
    <source>
        <dbReference type="Proteomes" id="UP000076584"/>
    </source>
</evidence>
<dbReference type="STRING" id="1573173.A0A161WGH2"/>
<dbReference type="Gene3D" id="2.60.130.10">
    <property type="entry name" value="Aromatic compound dioxygenase"/>
    <property type="match status" value="1"/>
</dbReference>
<organism evidence="1 2">
    <name type="scientific">Colletotrichum incanum</name>
    <name type="common">Soybean anthracnose fungus</name>
    <dbReference type="NCBI Taxonomy" id="1573173"/>
    <lineage>
        <taxon>Eukaryota</taxon>
        <taxon>Fungi</taxon>
        <taxon>Dikarya</taxon>
        <taxon>Ascomycota</taxon>
        <taxon>Pezizomycotina</taxon>
        <taxon>Sordariomycetes</taxon>
        <taxon>Hypocreomycetidae</taxon>
        <taxon>Glomerellales</taxon>
        <taxon>Glomerellaceae</taxon>
        <taxon>Colletotrichum</taxon>
        <taxon>Colletotrichum spaethianum species complex</taxon>
    </lineage>
</organism>
<dbReference type="InterPro" id="IPR015889">
    <property type="entry name" value="Intradiol_dOase_core"/>
</dbReference>
<dbReference type="AlphaFoldDB" id="A0A161WGH2"/>
<accession>A0A161WGH2</accession>
<sequence length="120" mass="13127">MYMDIQIIDTETCKPVPDIWVEIWHTNSTGVCSGIVSSTNGVGGVDPSNVFNTFRRGLQKTNAQGVVWFGSKLNGHYSGRSPHIHIMTHVAGTAALANGTIENNIATHAFVENKQDPYFH</sequence>
<dbReference type="SUPFAM" id="SSF49482">
    <property type="entry name" value="Aromatic compound dioxygenase"/>
    <property type="match status" value="1"/>
</dbReference>